<dbReference type="Gene3D" id="1.20.272.10">
    <property type="match status" value="1"/>
</dbReference>
<dbReference type="Pfam" id="PF00004">
    <property type="entry name" value="AAA"/>
    <property type="match status" value="1"/>
</dbReference>
<dbReference type="Pfam" id="PF08519">
    <property type="entry name" value="RFC1"/>
    <property type="match status" value="1"/>
</dbReference>
<dbReference type="PANTHER" id="PTHR23389">
    <property type="entry name" value="CHROMOSOME TRANSMISSION FIDELITY FACTOR 18"/>
    <property type="match status" value="1"/>
</dbReference>
<proteinExistence type="inferred from homology"/>
<dbReference type="PANTHER" id="PTHR23389:SF6">
    <property type="entry name" value="REPLICATION FACTOR C SUBUNIT 1"/>
    <property type="match status" value="1"/>
</dbReference>
<feature type="compositionally biased region" description="Basic and acidic residues" evidence="3">
    <location>
        <begin position="795"/>
        <end position="807"/>
    </location>
</feature>
<sequence length="818" mass="92210">MDIRNYFTSVTPRDAKAKNDKATSEMNDRSKAKNKKRKEVEECLEDEEPIPKRRGRKKKVITDDEEPIPRVEKKATNKSKEVEVVSDVRSISKRKADQLSPLKNDDIVMVINPTRERSKRLAASPIKTKTPTKVTTAVEEQRSPVTRSRASTSPVKNIVTDRVQKKVENTPTKLNIDTITISDNERVLDKKDSKPQSKRPFVVNETNAESPIIFKNMENKQGIKQKHDQKIQNIASKIKTNLSFSEHKKEEPNLIKKEVITSQMFVDKYKPQTSKQLIGQQGDRSNAKKLTHWLMNWKTNMGKKPVFSRGGFSDDSAGFKAALLSGPPGIGKTTTAHVICRELGFDITELNASDARSKKSMEQHVETLLHNKVLSNFMGSQNGSKKDGSKHVLIMDEVDGMAGNEDRGGVQELIQLIKKTQIPIICICNDRSHPKIRSLVNYCYDLRFYKPTIEQLKAAMMSVCYKEKITVSPNILQELILSTNRDIRQVMHSISLLAAKDHDINKLMSSCSLKDVKLGPFDAIKKVFTSGPEYNEMTIKDKSDLFFMDYSLMPLFCFENYLKVHPFAAKKNENERLKLVAKSIDAMAFGDLIEREIRQNNNWSLLPVQAVFSTVMPSVHMNGSMPPLSSFPALLGKISAINRKDRLLQELNTHMSLTISGDKSSLNLDYLEPLKRAITQPLISKGNDGVTDVLEVLHAYNLLKEDMDTIIELSTWTDQKNPMTNVDSKTKAALTRAYNKDGELLPYDSQVLKKGKKAVAPVVDDDAVEDGDEAGEDEKDDDFALRAKKTKPAKKTKEAEPKPEKPKANASKRGRKKQ</sequence>
<accession>A0A443SGV0</accession>
<dbReference type="VEuPathDB" id="VectorBase:LDEU005326"/>
<name>A0A443SGV0_9ACAR</name>
<feature type="compositionally biased region" description="Polar residues" evidence="3">
    <location>
        <begin position="143"/>
        <end position="154"/>
    </location>
</feature>
<dbReference type="InterPro" id="IPR008921">
    <property type="entry name" value="DNA_pol3_clamp-load_cplx_C"/>
</dbReference>
<gene>
    <name evidence="5" type="ORF">B4U80_05444</name>
</gene>
<dbReference type="InterPro" id="IPR027417">
    <property type="entry name" value="P-loop_NTPase"/>
</dbReference>
<dbReference type="InterPro" id="IPR013725">
    <property type="entry name" value="DNA_replication_fac_RFC1_C"/>
</dbReference>
<feature type="region of interest" description="Disordered" evidence="3">
    <location>
        <begin position="1"/>
        <end position="81"/>
    </location>
</feature>
<reference evidence="5 6" key="1">
    <citation type="journal article" date="2018" name="Gigascience">
        <title>Genomes of trombidid mites reveal novel predicted allergens and laterally-transferred genes associated with secondary metabolism.</title>
        <authorList>
            <person name="Dong X."/>
            <person name="Chaisiri K."/>
            <person name="Xia D."/>
            <person name="Armstrong S.D."/>
            <person name="Fang Y."/>
            <person name="Donnelly M.J."/>
            <person name="Kadowaki T."/>
            <person name="McGarry J.W."/>
            <person name="Darby A.C."/>
            <person name="Makepeace B.L."/>
        </authorList>
    </citation>
    <scope>NUCLEOTIDE SEQUENCE [LARGE SCALE GENOMIC DNA]</scope>
    <source>
        <strain evidence="5">UoL-UT</strain>
    </source>
</reference>
<dbReference type="Proteomes" id="UP000288716">
    <property type="component" value="Unassembled WGS sequence"/>
</dbReference>
<dbReference type="SMART" id="SM00382">
    <property type="entry name" value="AAA"/>
    <property type="match status" value="1"/>
</dbReference>
<feature type="compositionally biased region" description="Basic and acidic residues" evidence="3">
    <location>
        <begin position="13"/>
        <end position="31"/>
    </location>
</feature>
<evidence type="ECO:0000259" key="4">
    <source>
        <dbReference type="SMART" id="SM00382"/>
    </source>
</evidence>
<dbReference type="InterPro" id="IPR003959">
    <property type="entry name" value="ATPase_AAA_core"/>
</dbReference>
<dbReference type="FunFam" id="1.20.272.10:FF:000005">
    <property type="entry name" value="Replication factor C subunit 1"/>
    <property type="match status" value="1"/>
</dbReference>
<dbReference type="GO" id="GO:0003689">
    <property type="term" value="F:DNA clamp loader activity"/>
    <property type="evidence" value="ECO:0007669"/>
    <property type="project" value="UniProtKB-UniRule"/>
</dbReference>
<dbReference type="EMBL" id="NCKV01002536">
    <property type="protein sequence ID" value="RWS26715.1"/>
    <property type="molecule type" value="Genomic_DNA"/>
</dbReference>
<evidence type="ECO:0000256" key="2">
    <source>
        <dbReference type="ARBA" id="ARBA00022705"/>
    </source>
</evidence>
<organism evidence="5 6">
    <name type="scientific">Leptotrombidium deliense</name>
    <dbReference type="NCBI Taxonomy" id="299467"/>
    <lineage>
        <taxon>Eukaryota</taxon>
        <taxon>Metazoa</taxon>
        <taxon>Ecdysozoa</taxon>
        <taxon>Arthropoda</taxon>
        <taxon>Chelicerata</taxon>
        <taxon>Arachnida</taxon>
        <taxon>Acari</taxon>
        <taxon>Acariformes</taxon>
        <taxon>Trombidiformes</taxon>
        <taxon>Prostigmata</taxon>
        <taxon>Anystina</taxon>
        <taxon>Parasitengona</taxon>
        <taxon>Trombiculoidea</taxon>
        <taxon>Trombiculidae</taxon>
        <taxon>Leptotrombidium</taxon>
    </lineage>
</organism>
<keyword evidence="2" id="KW-0235">DNA replication</keyword>
<evidence type="ECO:0000256" key="3">
    <source>
        <dbReference type="SAM" id="MobiDB-lite"/>
    </source>
</evidence>
<dbReference type="STRING" id="299467.A0A443SGV0"/>
<comment type="similarity">
    <text evidence="1">Belongs to the activator 1 large subunit family.</text>
</comment>
<dbReference type="AlphaFoldDB" id="A0A443SGV0"/>
<evidence type="ECO:0000313" key="6">
    <source>
        <dbReference type="Proteomes" id="UP000288716"/>
    </source>
</evidence>
<evidence type="ECO:0000256" key="1">
    <source>
        <dbReference type="ARBA" id="ARBA00006116"/>
    </source>
</evidence>
<dbReference type="SUPFAM" id="SSF48019">
    <property type="entry name" value="post-AAA+ oligomerization domain-like"/>
    <property type="match status" value="1"/>
</dbReference>
<feature type="compositionally biased region" description="Acidic residues" evidence="3">
    <location>
        <begin position="763"/>
        <end position="781"/>
    </location>
</feature>
<dbReference type="GO" id="GO:0005634">
    <property type="term" value="C:nucleus"/>
    <property type="evidence" value="ECO:0007669"/>
    <property type="project" value="UniProtKB-SubCell"/>
</dbReference>
<feature type="region of interest" description="Disordered" evidence="3">
    <location>
        <begin position="128"/>
        <end position="154"/>
    </location>
</feature>
<dbReference type="GO" id="GO:0016887">
    <property type="term" value="F:ATP hydrolysis activity"/>
    <property type="evidence" value="ECO:0007669"/>
    <property type="project" value="InterPro"/>
</dbReference>
<feature type="region of interest" description="Disordered" evidence="3">
    <location>
        <begin position="761"/>
        <end position="818"/>
    </location>
</feature>
<dbReference type="FunFam" id="3.40.50.300:FF:000395">
    <property type="entry name" value="Replication factor C subunit 1"/>
    <property type="match status" value="1"/>
</dbReference>
<dbReference type="GO" id="GO:0003677">
    <property type="term" value="F:DNA binding"/>
    <property type="evidence" value="ECO:0007669"/>
    <property type="project" value="InterPro"/>
</dbReference>
<dbReference type="GO" id="GO:0005524">
    <property type="term" value="F:ATP binding"/>
    <property type="evidence" value="ECO:0007669"/>
    <property type="project" value="UniProtKB-UniRule"/>
</dbReference>
<dbReference type="GO" id="GO:0006281">
    <property type="term" value="P:DNA repair"/>
    <property type="evidence" value="ECO:0007669"/>
    <property type="project" value="InterPro"/>
</dbReference>
<dbReference type="CDD" id="cd00009">
    <property type="entry name" value="AAA"/>
    <property type="match status" value="1"/>
</dbReference>
<evidence type="ECO:0000313" key="5">
    <source>
        <dbReference type="EMBL" id="RWS26715.1"/>
    </source>
</evidence>
<feature type="domain" description="AAA+ ATPase" evidence="4">
    <location>
        <begin position="318"/>
        <end position="454"/>
    </location>
</feature>
<dbReference type="Gene3D" id="3.40.50.300">
    <property type="entry name" value="P-loop containing nucleotide triphosphate hydrolases"/>
    <property type="match status" value="1"/>
</dbReference>
<dbReference type="GO" id="GO:0005663">
    <property type="term" value="C:DNA replication factor C complex"/>
    <property type="evidence" value="ECO:0007669"/>
    <property type="project" value="InterPro"/>
</dbReference>
<feature type="compositionally biased region" description="Polar residues" evidence="3">
    <location>
        <begin position="1"/>
        <end position="11"/>
    </location>
</feature>
<dbReference type="GO" id="GO:0006260">
    <property type="term" value="P:DNA replication"/>
    <property type="evidence" value="ECO:0007669"/>
    <property type="project" value="UniProtKB-KW"/>
</dbReference>
<dbReference type="Gene3D" id="1.10.8.60">
    <property type="match status" value="1"/>
</dbReference>
<dbReference type="InterPro" id="IPR003593">
    <property type="entry name" value="AAA+_ATPase"/>
</dbReference>
<comment type="caution">
    <text evidence="5">The sequence shown here is derived from an EMBL/GenBank/DDBJ whole genome shotgun (WGS) entry which is preliminary data.</text>
</comment>
<feature type="compositionally biased region" description="Basic and acidic residues" evidence="3">
    <location>
        <begin position="67"/>
        <end position="81"/>
    </location>
</feature>
<dbReference type="OrthoDB" id="446168at2759"/>
<dbReference type="SUPFAM" id="SSF52540">
    <property type="entry name" value="P-loop containing nucleoside triphosphate hydrolases"/>
    <property type="match status" value="1"/>
</dbReference>
<protein>
    <submittedName>
        <fullName evidence="5">Replication factor C subunit 1-like protein</fullName>
    </submittedName>
</protein>
<dbReference type="Pfam" id="PF25361">
    <property type="entry name" value="AAA_lid_RFC1"/>
    <property type="match status" value="1"/>
</dbReference>
<keyword evidence="6" id="KW-1185">Reference proteome</keyword>